<reference evidence="2 3" key="1">
    <citation type="submission" date="2016-03" db="EMBL/GenBank/DDBJ databases">
        <authorList>
            <person name="Ploux O."/>
        </authorList>
    </citation>
    <scope>NUCLEOTIDE SEQUENCE [LARGE SCALE GENOMIC DNA]</scope>
    <source>
        <strain evidence="2 3">BER2</strain>
    </source>
</reference>
<sequence length="148" mass="16020">MRKIIETLSTLLLWTVFIAGSCKAVAEFFSKSVSGEMMWEHLKLISIAPVLAVIIFASMLVAVRFSKFQTAKKTVVNEHTAQWTAEELVLAQTGKVVDLTFPSTGLACHVVARDEAAATIHSENTTVHLKLVPASADENAVALVSHSV</sequence>
<protein>
    <submittedName>
        <fullName evidence="2">Uncharacterized protein</fullName>
    </submittedName>
</protein>
<evidence type="ECO:0000313" key="2">
    <source>
        <dbReference type="EMBL" id="KYG67616.1"/>
    </source>
</evidence>
<dbReference type="PROSITE" id="PS51257">
    <property type="entry name" value="PROKAR_LIPOPROTEIN"/>
    <property type="match status" value="1"/>
</dbReference>
<dbReference type="Proteomes" id="UP000075391">
    <property type="component" value="Unassembled WGS sequence"/>
</dbReference>
<keyword evidence="1" id="KW-1133">Transmembrane helix</keyword>
<evidence type="ECO:0000313" key="3">
    <source>
        <dbReference type="Proteomes" id="UP000075391"/>
    </source>
</evidence>
<evidence type="ECO:0000256" key="1">
    <source>
        <dbReference type="SAM" id="Phobius"/>
    </source>
</evidence>
<dbReference type="AlphaFoldDB" id="A0A150WSY1"/>
<keyword evidence="1" id="KW-0812">Transmembrane</keyword>
<feature type="transmembrane region" description="Helical" evidence="1">
    <location>
        <begin position="42"/>
        <end position="63"/>
    </location>
</feature>
<dbReference type="EMBL" id="LUKF01000008">
    <property type="protein sequence ID" value="KYG67616.1"/>
    <property type="molecule type" value="Genomic_DNA"/>
</dbReference>
<organism evidence="2 3">
    <name type="scientific">Bdellovibrio bacteriovorus</name>
    <dbReference type="NCBI Taxonomy" id="959"/>
    <lineage>
        <taxon>Bacteria</taxon>
        <taxon>Pseudomonadati</taxon>
        <taxon>Bdellovibrionota</taxon>
        <taxon>Bdellovibrionia</taxon>
        <taxon>Bdellovibrionales</taxon>
        <taxon>Pseudobdellovibrionaceae</taxon>
        <taxon>Bdellovibrio</taxon>
    </lineage>
</organism>
<proteinExistence type="predicted"/>
<dbReference type="OrthoDB" id="5293626at2"/>
<name>A0A150WSY1_BDEBC</name>
<accession>A0A150WSY1</accession>
<dbReference type="RefSeq" id="WP_063243326.1">
    <property type="nucleotide sequence ID" value="NZ_LUKF01000008.1"/>
</dbReference>
<comment type="caution">
    <text evidence="2">The sequence shown here is derived from an EMBL/GenBank/DDBJ whole genome shotgun (WGS) entry which is preliminary data.</text>
</comment>
<keyword evidence="1" id="KW-0472">Membrane</keyword>
<gene>
    <name evidence="2" type="ORF">AZI85_17200</name>
</gene>